<keyword evidence="1" id="KW-0812">Transmembrane</keyword>
<keyword evidence="3" id="KW-0378">Hydrolase</keyword>
<keyword evidence="4" id="KW-1185">Reference proteome</keyword>
<dbReference type="RefSeq" id="WP_285743747.1">
    <property type="nucleotide sequence ID" value="NZ_CP127162.1"/>
</dbReference>
<dbReference type="SUPFAM" id="SSF53474">
    <property type="entry name" value="alpha/beta-Hydrolases"/>
    <property type="match status" value="1"/>
</dbReference>
<gene>
    <name evidence="3" type="ORF">QPK24_18720</name>
</gene>
<evidence type="ECO:0000256" key="1">
    <source>
        <dbReference type="SAM" id="Phobius"/>
    </source>
</evidence>
<name>A0ABY8X055_9BACL</name>
<feature type="transmembrane region" description="Helical" evidence="1">
    <location>
        <begin position="17"/>
        <end position="37"/>
    </location>
</feature>
<evidence type="ECO:0000313" key="4">
    <source>
        <dbReference type="Proteomes" id="UP001236415"/>
    </source>
</evidence>
<evidence type="ECO:0000259" key="2">
    <source>
        <dbReference type="Pfam" id="PF12695"/>
    </source>
</evidence>
<dbReference type="EMBL" id="CP127162">
    <property type="protein sequence ID" value="WIV18403.1"/>
    <property type="molecule type" value="Genomic_DNA"/>
</dbReference>
<sequence length="259" mass="28164">MTELNNSKTKQHRKLKITIWSIIIVVVLAIGGMWAYLSMNALEPLEKAQAAMQSTEQVEVIDQKNWIEFQPKQPQGVSVIFYQGAFVEEASYAPLAQLLAEGGHPVYVMKMPANLSVAGGNSASKVIEAYPDETFVIGGHSLGGAMAARFAAGHAEDLAGMFLLGAYADEKGDVSDTSLSVISIIGEKDKVVNRENVKVGRDYLPQDTIYYNLPGGNHAQYGDYGLQKGDGTADITMEEQITLTADSLLSWMDQIQSEK</sequence>
<dbReference type="Gene3D" id="3.40.50.1820">
    <property type="entry name" value="alpha/beta hydrolase"/>
    <property type="match status" value="1"/>
</dbReference>
<dbReference type="Proteomes" id="UP001236415">
    <property type="component" value="Chromosome"/>
</dbReference>
<proteinExistence type="predicted"/>
<dbReference type="GO" id="GO:0016787">
    <property type="term" value="F:hydrolase activity"/>
    <property type="evidence" value="ECO:0007669"/>
    <property type="project" value="UniProtKB-KW"/>
</dbReference>
<accession>A0ABY8X055</accession>
<keyword evidence="1" id="KW-1133">Transmembrane helix</keyword>
<keyword evidence="1" id="KW-0472">Membrane</keyword>
<reference evidence="3 4" key="1">
    <citation type="submission" date="2023-06" db="EMBL/GenBank/DDBJ databases">
        <title>Paenibacillus polygonum sp. nov., an endophytic bacterium, isolated from Polygonum lapathifolium L. in Nanji Wetland National Nature Reserve, South of Poyang Lake, Jiangxi Province, China.</title>
        <authorList>
            <person name="Yu Z."/>
        </authorList>
    </citation>
    <scope>NUCLEOTIDE SEQUENCE [LARGE SCALE GENOMIC DNA]</scope>
    <source>
        <strain evidence="3 4">C31</strain>
    </source>
</reference>
<organism evidence="3 4">
    <name type="scientific">Paenibacillus polygoni</name>
    <dbReference type="NCBI Taxonomy" id="3050112"/>
    <lineage>
        <taxon>Bacteria</taxon>
        <taxon>Bacillati</taxon>
        <taxon>Bacillota</taxon>
        <taxon>Bacilli</taxon>
        <taxon>Bacillales</taxon>
        <taxon>Paenibacillaceae</taxon>
        <taxon>Paenibacillus</taxon>
    </lineage>
</organism>
<dbReference type="InterPro" id="IPR029059">
    <property type="entry name" value="AB_hydrolase_5"/>
</dbReference>
<dbReference type="Pfam" id="PF12695">
    <property type="entry name" value="Abhydrolase_5"/>
    <property type="match status" value="1"/>
</dbReference>
<dbReference type="InterPro" id="IPR029058">
    <property type="entry name" value="AB_hydrolase_fold"/>
</dbReference>
<feature type="domain" description="Alpha/beta hydrolase fold-5" evidence="2">
    <location>
        <begin position="78"/>
        <end position="241"/>
    </location>
</feature>
<evidence type="ECO:0000313" key="3">
    <source>
        <dbReference type="EMBL" id="WIV18403.1"/>
    </source>
</evidence>
<protein>
    <submittedName>
        <fullName evidence="3">Alpha/beta hydrolase</fullName>
    </submittedName>
</protein>